<dbReference type="SUPFAM" id="SSF46689">
    <property type="entry name" value="Homeodomain-like"/>
    <property type="match status" value="1"/>
</dbReference>
<evidence type="ECO:0000256" key="3">
    <source>
        <dbReference type="ARBA" id="ARBA00023163"/>
    </source>
</evidence>
<keyword evidence="1" id="KW-0805">Transcription regulation</keyword>
<reference evidence="5 6" key="1">
    <citation type="submission" date="2024-09" db="EMBL/GenBank/DDBJ databases">
        <authorList>
            <person name="Sun Q."/>
            <person name="Mori K."/>
        </authorList>
    </citation>
    <scope>NUCLEOTIDE SEQUENCE [LARGE SCALE GENOMIC DNA]</scope>
    <source>
        <strain evidence="5 6">CCM 4839</strain>
    </source>
</reference>
<proteinExistence type="predicted"/>
<dbReference type="Proteomes" id="UP001589818">
    <property type="component" value="Unassembled WGS sequence"/>
</dbReference>
<name>A0ABV6JBI9_9BACL</name>
<dbReference type="InterPro" id="IPR009057">
    <property type="entry name" value="Homeodomain-like_sf"/>
</dbReference>
<dbReference type="PRINTS" id="PR00032">
    <property type="entry name" value="HTHARAC"/>
</dbReference>
<dbReference type="Pfam" id="PF12833">
    <property type="entry name" value="HTH_18"/>
    <property type="match status" value="1"/>
</dbReference>
<dbReference type="InterPro" id="IPR020449">
    <property type="entry name" value="Tscrpt_reg_AraC-type_HTH"/>
</dbReference>
<dbReference type="PANTHER" id="PTHR43280:SF28">
    <property type="entry name" value="HTH-TYPE TRANSCRIPTIONAL ACTIVATOR RHAS"/>
    <property type="match status" value="1"/>
</dbReference>
<gene>
    <name evidence="5" type="ORF">ACFFJ8_18055</name>
</gene>
<dbReference type="PANTHER" id="PTHR43280">
    <property type="entry name" value="ARAC-FAMILY TRANSCRIPTIONAL REGULATOR"/>
    <property type="match status" value="1"/>
</dbReference>
<dbReference type="InterPro" id="IPR018060">
    <property type="entry name" value="HTH_AraC"/>
</dbReference>
<evidence type="ECO:0000313" key="6">
    <source>
        <dbReference type="Proteomes" id="UP001589818"/>
    </source>
</evidence>
<dbReference type="SUPFAM" id="SSF51215">
    <property type="entry name" value="Regulatory protein AraC"/>
    <property type="match status" value="1"/>
</dbReference>
<dbReference type="InterPro" id="IPR018062">
    <property type="entry name" value="HTH_AraC-typ_CS"/>
</dbReference>
<accession>A0ABV6JBI9</accession>
<feature type="domain" description="HTH araC/xylS-type" evidence="4">
    <location>
        <begin position="170"/>
        <end position="268"/>
    </location>
</feature>
<protein>
    <submittedName>
        <fullName evidence="5">Helix-turn-helix transcriptional regulator</fullName>
    </submittedName>
</protein>
<dbReference type="PROSITE" id="PS01124">
    <property type="entry name" value="HTH_ARAC_FAMILY_2"/>
    <property type="match status" value="1"/>
</dbReference>
<dbReference type="EMBL" id="JBHLVF010000031">
    <property type="protein sequence ID" value="MFC0393273.1"/>
    <property type="molecule type" value="Genomic_DNA"/>
</dbReference>
<organism evidence="5 6">
    <name type="scientific">Paenibacillus mendelii</name>
    <dbReference type="NCBI Taxonomy" id="206163"/>
    <lineage>
        <taxon>Bacteria</taxon>
        <taxon>Bacillati</taxon>
        <taxon>Bacillota</taxon>
        <taxon>Bacilli</taxon>
        <taxon>Bacillales</taxon>
        <taxon>Paenibacillaceae</taxon>
        <taxon>Paenibacillus</taxon>
    </lineage>
</organism>
<evidence type="ECO:0000256" key="2">
    <source>
        <dbReference type="ARBA" id="ARBA00023125"/>
    </source>
</evidence>
<evidence type="ECO:0000256" key="1">
    <source>
        <dbReference type="ARBA" id="ARBA00023015"/>
    </source>
</evidence>
<keyword evidence="2" id="KW-0238">DNA-binding</keyword>
<evidence type="ECO:0000313" key="5">
    <source>
        <dbReference type="EMBL" id="MFC0393273.1"/>
    </source>
</evidence>
<evidence type="ECO:0000259" key="4">
    <source>
        <dbReference type="PROSITE" id="PS01124"/>
    </source>
</evidence>
<dbReference type="SMART" id="SM00342">
    <property type="entry name" value="HTH_ARAC"/>
    <property type="match status" value="1"/>
</dbReference>
<dbReference type="RefSeq" id="WP_204817772.1">
    <property type="nucleotide sequence ID" value="NZ_JANHOF010000002.1"/>
</dbReference>
<sequence>MSAAITVKLLDLDTPHEPSFVVDRPHGFDSYVLMGFTTGYFSRTVRGIETGRPGDIILHDPAFPQHHGTPAGQQRGFRNHWIHLVGEAVGELASKYELPLNEIIPTGEAGMISPYLKAIKKELFQRRPYYRDKISLQVEEMFLAIGRSRRDADDLKRLTPVEQELLPQFAEARALFHRTYNKPWTILKMAETLNLSPDRFGVLYQKFFHATPKDELIGKRLEEAKVRLIAGSQSIEIIAHDCGFSSLYYFSRLFKKKVGCTPTRFRRTSPK</sequence>
<keyword evidence="6" id="KW-1185">Reference proteome</keyword>
<dbReference type="InterPro" id="IPR037923">
    <property type="entry name" value="HTH-like"/>
</dbReference>
<dbReference type="Gene3D" id="1.10.10.60">
    <property type="entry name" value="Homeodomain-like"/>
    <property type="match status" value="1"/>
</dbReference>
<dbReference type="PROSITE" id="PS00041">
    <property type="entry name" value="HTH_ARAC_FAMILY_1"/>
    <property type="match status" value="1"/>
</dbReference>
<comment type="caution">
    <text evidence="5">The sequence shown here is derived from an EMBL/GenBank/DDBJ whole genome shotgun (WGS) entry which is preliminary data.</text>
</comment>
<keyword evidence="3" id="KW-0804">Transcription</keyword>